<protein>
    <recommendedName>
        <fullName evidence="4">Serine protease</fullName>
    </recommendedName>
</protein>
<reference evidence="2 3" key="1">
    <citation type="journal article" date="2024" name="Nat. Commun.">
        <title>Phylogenomics reveals the evolutionary origins of lichenization in chlorophyte algae.</title>
        <authorList>
            <person name="Puginier C."/>
            <person name="Libourel C."/>
            <person name="Otte J."/>
            <person name="Skaloud P."/>
            <person name="Haon M."/>
            <person name="Grisel S."/>
            <person name="Petersen M."/>
            <person name="Berrin J.G."/>
            <person name="Delaux P.M."/>
            <person name="Dal Grande F."/>
            <person name="Keller J."/>
        </authorList>
    </citation>
    <scope>NUCLEOTIDE SEQUENCE [LARGE SCALE GENOMIC DNA]</scope>
    <source>
        <strain evidence="2 3">SAG 2523</strain>
    </source>
</reference>
<keyword evidence="3" id="KW-1185">Reference proteome</keyword>
<organism evidence="2 3">
    <name type="scientific">Apatococcus fuscideae</name>
    <dbReference type="NCBI Taxonomy" id="2026836"/>
    <lineage>
        <taxon>Eukaryota</taxon>
        <taxon>Viridiplantae</taxon>
        <taxon>Chlorophyta</taxon>
        <taxon>core chlorophytes</taxon>
        <taxon>Trebouxiophyceae</taxon>
        <taxon>Chlorellales</taxon>
        <taxon>Chlorellaceae</taxon>
        <taxon>Apatococcus</taxon>
    </lineage>
</organism>
<feature type="region of interest" description="Disordered" evidence="1">
    <location>
        <begin position="150"/>
        <end position="215"/>
    </location>
</feature>
<dbReference type="EMBL" id="JALJOV010000739">
    <property type="protein sequence ID" value="KAK9861554.1"/>
    <property type="molecule type" value="Genomic_DNA"/>
</dbReference>
<sequence>MIKDPLHTTASVYTRLQLSVRAPTPRAKRLRIAVLQVMRPHAFTAILVVSTSLSHLVWAADNTHFDNHSKKWTILATTSYSIGPYPSGHSNFIKRSIPPGRSDGDTYSPVGLVHVQVQVDGAPLSNNFTIQSDKSVIAEDTPDNQYGVVFWLNDGKGNPDKGNPDKPAQSLVTIFGPGPPSTASPTPTTPIPTLDPLDDGDDDQGCKGSEDSATATVDKVERRRWAFREEINALIPEFPASGIYYPVKVKRFLLPDDRAYTFEGARVKLGKVGKRNLGKEVKVRNCLVPEAFKAYGSADYAVCRVDNIGSITPWTRGTLNQIDQSSNYNLLTYPLTKEACYEEDASVRKSPWKANCFQEKKEVAATTLLRLDCKTFPGDSGAAMYNNNDQVIAVMKGGSSGFIFTTDVNAMIERFIRDS</sequence>
<feature type="compositionally biased region" description="Pro residues" evidence="1">
    <location>
        <begin position="177"/>
        <end position="190"/>
    </location>
</feature>
<dbReference type="Gene3D" id="2.40.10.10">
    <property type="entry name" value="Trypsin-like serine proteases"/>
    <property type="match status" value="1"/>
</dbReference>
<comment type="caution">
    <text evidence="2">The sequence shown here is derived from an EMBL/GenBank/DDBJ whole genome shotgun (WGS) entry which is preliminary data.</text>
</comment>
<evidence type="ECO:0000256" key="1">
    <source>
        <dbReference type="SAM" id="MobiDB-lite"/>
    </source>
</evidence>
<evidence type="ECO:0000313" key="3">
    <source>
        <dbReference type="Proteomes" id="UP001485043"/>
    </source>
</evidence>
<dbReference type="InterPro" id="IPR043504">
    <property type="entry name" value="Peptidase_S1_PA_chymotrypsin"/>
</dbReference>
<evidence type="ECO:0000313" key="2">
    <source>
        <dbReference type="EMBL" id="KAK9861554.1"/>
    </source>
</evidence>
<dbReference type="SUPFAM" id="SSF50494">
    <property type="entry name" value="Trypsin-like serine proteases"/>
    <property type="match status" value="1"/>
</dbReference>
<gene>
    <name evidence="2" type="ORF">WJX84_003476</name>
</gene>
<accession>A0AAW1SZ47</accession>
<name>A0AAW1SZ47_9CHLO</name>
<dbReference type="Proteomes" id="UP001485043">
    <property type="component" value="Unassembled WGS sequence"/>
</dbReference>
<evidence type="ECO:0008006" key="4">
    <source>
        <dbReference type="Google" id="ProtNLM"/>
    </source>
</evidence>
<dbReference type="AlphaFoldDB" id="A0AAW1SZ47"/>
<proteinExistence type="predicted"/>
<dbReference type="InterPro" id="IPR009003">
    <property type="entry name" value="Peptidase_S1_PA"/>
</dbReference>